<feature type="non-terminal residue" evidence="2">
    <location>
        <position position="39"/>
    </location>
</feature>
<proteinExistence type="predicted"/>
<accession>A0A328TPJ8</accession>
<evidence type="ECO:0000256" key="1">
    <source>
        <dbReference type="SAM" id="MobiDB-lite"/>
    </source>
</evidence>
<dbReference type="Proteomes" id="UP000244334">
    <property type="component" value="Unassembled WGS sequence"/>
</dbReference>
<gene>
    <name evidence="2" type="ORF">ACZ87_01027</name>
</gene>
<protein>
    <submittedName>
        <fullName evidence="2">Uncharacterized protein</fullName>
    </submittedName>
</protein>
<comment type="caution">
    <text evidence="2">The sequence shown here is derived from an EMBL/GenBank/DDBJ whole genome shotgun (WGS) entry which is preliminary data.</text>
</comment>
<keyword evidence="3" id="KW-1185">Reference proteome</keyword>
<evidence type="ECO:0000313" key="3">
    <source>
        <dbReference type="Proteomes" id="UP000244334"/>
    </source>
</evidence>
<sequence length="39" mass="4018">MAKTLSHGSSAAERLLIPTASSSKNVAPLQGERHGFAVP</sequence>
<name>A0A328TPJ8_9GAMM</name>
<dbReference type="EMBL" id="LJAM02000060">
    <property type="protein sequence ID" value="RAP72150.1"/>
    <property type="molecule type" value="Genomic_DNA"/>
</dbReference>
<feature type="region of interest" description="Disordered" evidence="1">
    <location>
        <begin position="1"/>
        <end position="39"/>
    </location>
</feature>
<organism evidence="2 3">
    <name type="scientific">Candidatus Erwinia dacicola</name>
    <dbReference type="NCBI Taxonomy" id="252393"/>
    <lineage>
        <taxon>Bacteria</taxon>
        <taxon>Pseudomonadati</taxon>
        <taxon>Pseudomonadota</taxon>
        <taxon>Gammaproteobacteria</taxon>
        <taxon>Enterobacterales</taxon>
        <taxon>Erwiniaceae</taxon>
        <taxon>Erwinia</taxon>
    </lineage>
</organism>
<dbReference type="AlphaFoldDB" id="A0A328TPJ8"/>
<reference evidence="2" key="1">
    <citation type="submission" date="2018-04" db="EMBL/GenBank/DDBJ databases">
        <title>Genomes of the Obligate Erwinia dacicola and Facultative Enterobacter sp. OLF Endosymbionts of the Olive Fruit fly, Bactrocera oleae.</title>
        <authorList>
            <person name="Estes A.M."/>
            <person name="Hearn D.J."/>
            <person name="Agarwal S."/>
            <person name="Pierson E.A."/>
            <person name="Dunning-Hotopp J.C."/>
        </authorList>
    </citation>
    <scope>NUCLEOTIDE SEQUENCE [LARGE SCALE GENOMIC DNA]</scope>
    <source>
        <strain evidence="2">Oroville</strain>
    </source>
</reference>
<evidence type="ECO:0000313" key="2">
    <source>
        <dbReference type="EMBL" id="RAP72150.1"/>
    </source>
</evidence>